<gene>
    <name evidence="3" type="ORF">POVCU1_010740</name>
    <name evidence="2" type="ORF">POVCU2_0011680</name>
</gene>
<organism evidence="3 4">
    <name type="scientific">Plasmodium ovale curtisi</name>
    <dbReference type="NCBI Taxonomy" id="864141"/>
    <lineage>
        <taxon>Eukaryota</taxon>
        <taxon>Sar</taxon>
        <taxon>Alveolata</taxon>
        <taxon>Apicomplexa</taxon>
        <taxon>Aconoidasida</taxon>
        <taxon>Haemosporida</taxon>
        <taxon>Plasmodiidae</taxon>
        <taxon>Plasmodium</taxon>
        <taxon>Plasmodium (Plasmodium)</taxon>
    </lineage>
</organism>
<protein>
    <submittedName>
        <fullName evidence="3">Thioredoxin-like associated protein 2, putative (TLAP2)</fullName>
    </submittedName>
</protein>
<dbReference type="Proteomes" id="UP000078560">
    <property type="component" value="Unassembled WGS sequence"/>
</dbReference>
<dbReference type="AlphaFoldDB" id="A0A1A8VXI5"/>
<evidence type="ECO:0000256" key="1">
    <source>
        <dbReference type="SAM" id="MobiDB-lite"/>
    </source>
</evidence>
<proteinExistence type="predicted"/>
<evidence type="ECO:0000313" key="2">
    <source>
        <dbReference type="EMBL" id="SBS81716.1"/>
    </source>
</evidence>
<feature type="compositionally biased region" description="Polar residues" evidence="1">
    <location>
        <begin position="383"/>
        <end position="392"/>
    </location>
</feature>
<feature type="compositionally biased region" description="Basic and acidic residues" evidence="1">
    <location>
        <begin position="305"/>
        <end position="333"/>
    </location>
</feature>
<reference evidence="3" key="2">
    <citation type="submission" date="2016-05" db="EMBL/GenBank/DDBJ databases">
        <authorList>
            <person name="Lavstsen T."/>
            <person name="Jespersen J.S."/>
        </authorList>
    </citation>
    <scope>NUCLEOTIDE SEQUENCE [LARGE SCALE GENOMIC DNA]</scope>
</reference>
<evidence type="ECO:0000313" key="5">
    <source>
        <dbReference type="Proteomes" id="UP000078560"/>
    </source>
</evidence>
<accession>A0A1A8VXI5</accession>
<reference evidence="4 5" key="1">
    <citation type="submission" date="2016-05" db="EMBL/GenBank/DDBJ databases">
        <authorList>
            <person name="Naeem Raeece"/>
        </authorList>
    </citation>
    <scope>NUCLEOTIDE SEQUENCE [LARGE SCALE GENOMIC DNA]</scope>
</reference>
<sequence>MYTSQRTNLEYGPPVVLNINNEKANAYKKDGTTNSSSISSHNMNPLRVNYQDYESQNTSVNTFSSQNNFNRKENSKMYSHGYQVGNDLKIHPLKYSTSHYIPENRDERKHLMSIFEKMKSKEINKNSANYVTTNSVRIPTNNYSPTNSTLKTHYKKSPESFNEIDMLTYNSTHSQEKENKVKYIPAQCITNNWGRVSNDKVAKQISHIPLMGKSDNSTVKIGENYISPNSDKRGDVTKIMIHPSKIVGDLKRADNLLCAMGIRKKAEKEREHDVREFEGRERAVKHVTDVGRATDVSRADYLGEGTEKKKESISIRGNRYKDNEDKLREYGRREVHRQKVSPKEGRSQEGRSQEGRSQKVSLPEEDASNPPQSSSRRGDKKIQFQSRTLTRSNSGDKVGRIVSMKFNDDLFNLKNGLNVFENIVIVDRNNILKKWNGYEWKKLEESFFFFTKARYDNKGNIWCINNLNQISKLVKKKFKLFHNLSSEEIVDISFDKNNILWCINRKGELLKWNNTQWKNIKYTGFHKLICLSFDTRGDLWAINSKRLLAFWSTEDSCWVEKKIKGDIKISSIDFDKNGRIWAISTSGALLTCSCDQWINFGFVCLEGLISLGFEKIKHVTSTHTKSTSAYGTTCSDSPPLGCNFARTYVRGRPVYGYADPRTHGRDKYCLPGKSQFSSYMCEASSRLPILSRFNANVGAWTNTIGVLQLGNME</sequence>
<dbReference type="EMBL" id="FLQV01000196">
    <property type="protein sequence ID" value="SBS84420.1"/>
    <property type="molecule type" value="Genomic_DNA"/>
</dbReference>
<name>A0A1A8VXI5_PLAOA</name>
<evidence type="ECO:0000313" key="3">
    <source>
        <dbReference type="EMBL" id="SBS84420.1"/>
    </source>
</evidence>
<feature type="region of interest" description="Disordered" evidence="1">
    <location>
        <begin position="301"/>
        <end position="392"/>
    </location>
</feature>
<evidence type="ECO:0000313" key="4">
    <source>
        <dbReference type="Proteomes" id="UP000078546"/>
    </source>
</evidence>
<dbReference type="Proteomes" id="UP000078546">
    <property type="component" value="Unassembled WGS sequence"/>
</dbReference>
<dbReference type="SUPFAM" id="SSF101898">
    <property type="entry name" value="NHL repeat"/>
    <property type="match status" value="1"/>
</dbReference>
<feature type="compositionally biased region" description="Basic and acidic residues" evidence="1">
    <location>
        <begin position="341"/>
        <end position="357"/>
    </location>
</feature>
<dbReference type="EMBL" id="FLQU01000182">
    <property type="protein sequence ID" value="SBS81716.1"/>
    <property type="molecule type" value="Genomic_DNA"/>
</dbReference>